<keyword evidence="2" id="KW-1185">Reference proteome</keyword>
<evidence type="ECO:0000313" key="2">
    <source>
        <dbReference type="Proteomes" id="UP000827872"/>
    </source>
</evidence>
<reference evidence="1" key="1">
    <citation type="submission" date="2021-08" db="EMBL/GenBank/DDBJ databases">
        <title>The first chromosome-level gecko genome reveals the dynamic sex chromosomes of Neotropical dwarf geckos (Sphaerodactylidae: Sphaerodactylus).</title>
        <authorList>
            <person name="Pinto B.J."/>
            <person name="Keating S.E."/>
            <person name="Gamble T."/>
        </authorList>
    </citation>
    <scope>NUCLEOTIDE SEQUENCE</scope>
    <source>
        <strain evidence="1">TG3544</strain>
    </source>
</reference>
<dbReference type="Proteomes" id="UP000827872">
    <property type="component" value="Linkage Group LG13"/>
</dbReference>
<gene>
    <name evidence="1" type="ORF">K3G42_006777</name>
</gene>
<dbReference type="EMBL" id="CM037626">
    <property type="protein sequence ID" value="KAH8011766.1"/>
    <property type="molecule type" value="Genomic_DNA"/>
</dbReference>
<sequence length="89" mass="9522">MDILNPSLFSSGMEDNTSFEEDATQIDESHWRGSTPAPGNLPPVCGPSEDSDSVSPVRVSNTTGRLPTPSLADPHDPPRHQMASHRAKG</sequence>
<accession>A0ACB8FWS3</accession>
<proteinExistence type="predicted"/>
<comment type="caution">
    <text evidence="1">The sequence shown here is derived from an EMBL/GenBank/DDBJ whole genome shotgun (WGS) entry which is preliminary data.</text>
</comment>
<organism evidence="1 2">
    <name type="scientific">Sphaerodactylus townsendi</name>
    <dbReference type="NCBI Taxonomy" id="933632"/>
    <lineage>
        <taxon>Eukaryota</taxon>
        <taxon>Metazoa</taxon>
        <taxon>Chordata</taxon>
        <taxon>Craniata</taxon>
        <taxon>Vertebrata</taxon>
        <taxon>Euteleostomi</taxon>
        <taxon>Lepidosauria</taxon>
        <taxon>Squamata</taxon>
        <taxon>Bifurcata</taxon>
        <taxon>Gekkota</taxon>
        <taxon>Sphaerodactylidae</taxon>
        <taxon>Sphaerodactylus</taxon>
    </lineage>
</organism>
<evidence type="ECO:0000313" key="1">
    <source>
        <dbReference type="EMBL" id="KAH8011766.1"/>
    </source>
</evidence>
<protein>
    <submittedName>
        <fullName evidence="1">Uncharacterized protein</fullName>
    </submittedName>
</protein>
<name>A0ACB8FWS3_9SAUR</name>